<dbReference type="RefSeq" id="WP_062368506.1">
    <property type="nucleotide sequence ID" value="NZ_LNCD01000008.1"/>
</dbReference>
<comment type="caution">
    <text evidence="1">The sequence shown here is derived from an EMBL/GenBank/DDBJ whole genome shotgun (WGS) entry which is preliminary data.</text>
</comment>
<dbReference type="Proteomes" id="UP000068164">
    <property type="component" value="Unassembled WGS sequence"/>
</dbReference>
<proteinExistence type="predicted"/>
<sequence length="156" mass="17116">MESEAPSTDRIALKVHQRVTLGGQVSLIGVGGGFKISGPVSALPLKATVVRGTSVGHRGALEDFVEAVDSIGLKPLIDRRYRLEEADQAFAHLDRGRFGEIVIYRASHPSGKTSQVPEWKSKKTNKFSYFQILRVKFAPSLSGAFEGTDQRFFQPN</sequence>
<dbReference type="Gene3D" id="3.40.50.720">
    <property type="entry name" value="NAD(P)-binding Rossmann-like Domain"/>
    <property type="match status" value="1"/>
</dbReference>
<dbReference type="Gene3D" id="3.90.180.10">
    <property type="entry name" value="Medium-chain alcohol dehydrogenases, catalytic domain"/>
    <property type="match status" value="1"/>
</dbReference>
<reference evidence="1 2" key="1">
    <citation type="submission" date="2015-11" db="EMBL/GenBank/DDBJ databases">
        <title>Draft Genome Sequence of the Strain BR 10423 (Rhizobium sp.) isolated from nodules of Mimosa pudica.</title>
        <authorList>
            <person name="Barauna A.C."/>
            <person name="Zilli J.E."/>
            <person name="Simoes-Araujo J.L."/>
            <person name="Reis V.M."/>
            <person name="James E.K."/>
            <person name="Reis F.B.Jr."/>
            <person name="Rouws L.F."/>
            <person name="Passos S.R."/>
            <person name="Gois S.R."/>
        </authorList>
    </citation>
    <scope>NUCLEOTIDE SEQUENCE [LARGE SCALE GENOMIC DNA]</scope>
    <source>
        <strain evidence="1 2">BR10423</strain>
    </source>
</reference>
<dbReference type="OrthoDB" id="9790818at2"/>
<gene>
    <name evidence="1" type="ORF">AS026_28155</name>
</gene>
<keyword evidence="2" id="KW-1185">Reference proteome</keyword>
<accession>A0A120FR85</accession>
<organism evidence="1 2">
    <name type="scientific">Rhizobium altiplani</name>
    <dbReference type="NCBI Taxonomy" id="1864509"/>
    <lineage>
        <taxon>Bacteria</taxon>
        <taxon>Pseudomonadati</taxon>
        <taxon>Pseudomonadota</taxon>
        <taxon>Alphaproteobacteria</taxon>
        <taxon>Hyphomicrobiales</taxon>
        <taxon>Rhizobiaceae</taxon>
        <taxon>Rhizobium/Agrobacterium group</taxon>
        <taxon>Rhizobium</taxon>
    </lineage>
</organism>
<evidence type="ECO:0008006" key="3">
    <source>
        <dbReference type="Google" id="ProtNLM"/>
    </source>
</evidence>
<protein>
    <recommendedName>
        <fullName evidence="3">Alcohol dehydrogenase-like C-terminal domain-containing protein</fullName>
    </recommendedName>
</protein>
<dbReference type="EMBL" id="LNCD01000008">
    <property type="protein sequence ID" value="KWV59717.1"/>
    <property type="molecule type" value="Genomic_DNA"/>
</dbReference>
<dbReference type="AlphaFoldDB" id="A0A120FR85"/>
<name>A0A120FR85_9HYPH</name>
<evidence type="ECO:0000313" key="1">
    <source>
        <dbReference type="EMBL" id="KWV59717.1"/>
    </source>
</evidence>
<evidence type="ECO:0000313" key="2">
    <source>
        <dbReference type="Proteomes" id="UP000068164"/>
    </source>
</evidence>